<dbReference type="SMART" id="SM00692">
    <property type="entry name" value="DM3"/>
    <property type="match status" value="1"/>
</dbReference>
<evidence type="ECO:0000256" key="6">
    <source>
        <dbReference type="SAM" id="Coils"/>
    </source>
</evidence>
<keyword evidence="6" id="KW-0175">Coiled coil</keyword>
<keyword evidence="4 5" id="KW-0238">DNA-binding</keyword>
<evidence type="ECO:0000259" key="7">
    <source>
        <dbReference type="PROSITE" id="PS50950"/>
    </source>
</evidence>
<sequence>MGKKCIVCGAKPAENIFLSFHLFPSDENRCVAWKKSLGFTWVNPYDVVCSKHFNESDYETLSLSKKKLKLSAIPLKKLEEKSDVKEFVAKTFEQPGTSKVQEKDESMIIVSSDSAGARKGKIVCLKMDHENKTLEQPGTSSSIQEMDKSMIIDVASPKKDNVRYIGELEERHFSSPRKRKKNINFMKNTVEGYRKKIKFLQKKTKRLEQKITNFTELIDELKALNMLSEEASNHLLDSAPESIKEVLNRQIKSKTSKYTPELRSFALTLHFYSPKGYNFVREKFKGMLPHPSSIKKWYSVVNGEPGFTSEAFDSIKEKVSKGEVVIVNLIVDEMSIRQHISFDGKKYVGLVDLGRNFSSDADSVPEATHALVFMLNSVNSHWKVPVAYFFIKSLTGEERSNLLKTCLEMIHSTGAECRSITFDGAYTNTAMIKHLGANIDINKLEPWIQHPVTLEKVFVFLDPCHMLKLCRNTLGDRKEIRNSTNNPIKWDFLVNLQHIQETEGLYISKITKRHINFQNEKMNVRLAAQTLSESTSKALEYLLLNNPKFKECAATSEFCLNINNIFDILNSRNRFSKKKMNRPFSIYTIDFFKEHITRYIDYLKNLKEINGALLVKSNRKIGFLGFIICLKNILNLYEEYIVTKKMSYILSYKINQDPLETFFSAIRSRGGFNNNPSTMQFQSAYKRLLVRHEISTAGNCISNIPILSKSKREISDKIVNDLEVEDVDVEDHDYCVSNSNISQYVENVLEYMAGYVVKKILDIIECFICKMELLAETDNYVLINIKSKGGLVSPNVDVVKILYKLEQTLREKKNLTLQKKMYMNTLS</sequence>
<keyword evidence="2 5" id="KW-0863">Zinc-finger</keyword>
<dbReference type="AlphaFoldDB" id="A0A9P0B5T7"/>
<feature type="domain" description="THAP-type" evidence="7">
    <location>
        <begin position="1"/>
        <end position="77"/>
    </location>
</feature>
<reference evidence="8" key="1">
    <citation type="submission" date="2021-12" db="EMBL/GenBank/DDBJ databases">
        <authorList>
            <person name="King R."/>
        </authorList>
    </citation>
    <scope>NUCLEOTIDE SEQUENCE</scope>
</reference>
<dbReference type="GO" id="GO:0008270">
    <property type="term" value="F:zinc ion binding"/>
    <property type="evidence" value="ECO:0007669"/>
    <property type="project" value="UniProtKB-KW"/>
</dbReference>
<accession>A0A9P0B5T7</accession>
<dbReference type="OrthoDB" id="6491412at2759"/>
<feature type="coiled-coil region" evidence="6">
    <location>
        <begin position="183"/>
        <end position="224"/>
    </location>
</feature>
<dbReference type="PANTHER" id="PTHR47577:SF2">
    <property type="entry name" value="THAP DOMAIN CONTAINING 9"/>
    <property type="match status" value="1"/>
</dbReference>
<organism evidence="8 9">
    <name type="scientific">Brassicogethes aeneus</name>
    <name type="common">Rape pollen beetle</name>
    <name type="synonym">Meligethes aeneus</name>
    <dbReference type="NCBI Taxonomy" id="1431903"/>
    <lineage>
        <taxon>Eukaryota</taxon>
        <taxon>Metazoa</taxon>
        <taxon>Ecdysozoa</taxon>
        <taxon>Arthropoda</taxon>
        <taxon>Hexapoda</taxon>
        <taxon>Insecta</taxon>
        <taxon>Pterygota</taxon>
        <taxon>Neoptera</taxon>
        <taxon>Endopterygota</taxon>
        <taxon>Coleoptera</taxon>
        <taxon>Polyphaga</taxon>
        <taxon>Cucujiformia</taxon>
        <taxon>Nitidulidae</taxon>
        <taxon>Meligethinae</taxon>
        <taxon>Brassicogethes</taxon>
    </lineage>
</organism>
<keyword evidence="3" id="KW-0862">Zinc</keyword>
<dbReference type="InterPro" id="IPR048366">
    <property type="entry name" value="TNP-like_GBD"/>
</dbReference>
<dbReference type="Pfam" id="PF12017">
    <property type="entry name" value="Tnp_P_element"/>
    <property type="match status" value="1"/>
</dbReference>
<gene>
    <name evidence="8" type="ORF">MELIAE_LOCUS7315</name>
</gene>
<dbReference type="InterPro" id="IPR048367">
    <property type="entry name" value="TNP-like_RNaseH_C"/>
</dbReference>
<protein>
    <recommendedName>
        <fullName evidence="7">THAP-type domain-containing protein</fullName>
    </recommendedName>
</protein>
<dbReference type="SUPFAM" id="SSF57716">
    <property type="entry name" value="Glucocorticoid receptor-like (DNA-binding domain)"/>
    <property type="match status" value="1"/>
</dbReference>
<dbReference type="InterPro" id="IPR021896">
    <property type="entry name" value="THAP9-like_HTH"/>
</dbReference>
<keyword evidence="1" id="KW-0479">Metal-binding</keyword>
<evidence type="ECO:0000256" key="1">
    <source>
        <dbReference type="ARBA" id="ARBA00022723"/>
    </source>
</evidence>
<evidence type="ECO:0000313" key="9">
    <source>
        <dbReference type="Proteomes" id="UP001154078"/>
    </source>
</evidence>
<dbReference type="Proteomes" id="UP001154078">
    <property type="component" value="Chromosome 4"/>
</dbReference>
<dbReference type="GO" id="GO:0003677">
    <property type="term" value="F:DNA binding"/>
    <property type="evidence" value="ECO:0007669"/>
    <property type="project" value="UniProtKB-UniRule"/>
</dbReference>
<dbReference type="Pfam" id="PF05485">
    <property type="entry name" value="THAP"/>
    <property type="match status" value="1"/>
</dbReference>
<dbReference type="Pfam" id="PF21787">
    <property type="entry name" value="TNP-like_RNaseH_N"/>
    <property type="match status" value="1"/>
</dbReference>
<evidence type="ECO:0000256" key="3">
    <source>
        <dbReference type="ARBA" id="ARBA00022833"/>
    </source>
</evidence>
<dbReference type="Pfam" id="PF21789">
    <property type="entry name" value="TNP-like_RNaseH_C"/>
    <property type="match status" value="1"/>
</dbReference>
<evidence type="ECO:0000313" key="8">
    <source>
        <dbReference type="EMBL" id="CAH0556132.1"/>
    </source>
</evidence>
<proteinExistence type="predicted"/>
<dbReference type="PANTHER" id="PTHR47577">
    <property type="entry name" value="THAP DOMAIN-CONTAINING PROTEIN 6"/>
    <property type="match status" value="1"/>
</dbReference>
<dbReference type="InterPro" id="IPR038441">
    <property type="entry name" value="THAP_Znf_sf"/>
</dbReference>
<dbReference type="InterPro" id="IPR048365">
    <property type="entry name" value="TNP-like_RNaseH_N"/>
</dbReference>
<keyword evidence="9" id="KW-1185">Reference proteome</keyword>
<dbReference type="Pfam" id="PF21788">
    <property type="entry name" value="TNP-like_GBD"/>
    <property type="match status" value="1"/>
</dbReference>
<dbReference type="Gene3D" id="6.20.210.20">
    <property type="entry name" value="THAP domain"/>
    <property type="match status" value="1"/>
</dbReference>
<dbReference type="SMART" id="SM00980">
    <property type="entry name" value="THAP"/>
    <property type="match status" value="1"/>
</dbReference>
<dbReference type="InterPro" id="IPR006612">
    <property type="entry name" value="THAP_Znf"/>
</dbReference>
<evidence type="ECO:0000256" key="2">
    <source>
        <dbReference type="ARBA" id="ARBA00022771"/>
    </source>
</evidence>
<evidence type="ECO:0000256" key="5">
    <source>
        <dbReference type="PROSITE-ProRule" id="PRU00309"/>
    </source>
</evidence>
<name>A0A9P0B5T7_BRAAE</name>
<evidence type="ECO:0000256" key="4">
    <source>
        <dbReference type="ARBA" id="ARBA00023125"/>
    </source>
</evidence>
<dbReference type="EMBL" id="OV121135">
    <property type="protein sequence ID" value="CAH0556132.1"/>
    <property type="molecule type" value="Genomic_DNA"/>
</dbReference>
<dbReference type="PROSITE" id="PS50950">
    <property type="entry name" value="ZF_THAP"/>
    <property type="match status" value="1"/>
</dbReference>